<dbReference type="SMART" id="SM00155">
    <property type="entry name" value="PLDc"/>
    <property type="match status" value="1"/>
</dbReference>
<dbReference type="PANTHER" id="PTHR21248:SF22">
    <property type="entry name" value="PHOSPHOLIPASE D"/>
    <property type="match status" value="1"/>
</dbReference>
<dbReference type="InterPro" id="IPR001736">
    <property type="entry name" value="PLipase_D/transphosphatidylase"/>
</dbReference>
<protein>
    <submittedName>
        <fullName evidence="2">Cardiolipin synthetase</fullName>
    </submittedName>
</protein>
<sequence>MGFINIYFTKKQKMVNYEKNKTKLIIDWEEAISEIINCIKLANSSIRIRVFMWRDDNSWRKILDLLEQKLKSNKGIKVFIEKDSFWSLVYNFQKLISFWKLGWDIFSSEKGQNFIKNNKNLVFSFVGSRSILFFKYLKENDHSKIFLFDENTVNSIAIIWWMNIADEYLTRENHKFPNTWGWHDYMVKLEWKIANKFSSHISKHSKKWLRKKILSWIEILSSIRNKRTLRSEILAQLYKAKKSIIIEHWYITDNLIIRKLRKISQKWINIKIILPNVSDGVYHANMHSIYKILKPTLLTHKITPNIEVYLYKWMIHAKVLVIDEEVSIIGSANLTNWSFDILKETNAIFRQKDWVTKELLTQLNLDLKNCEKITLDNIPKYNKILAKIQKFFI</sequence>
<name>K2BC11_9BACT</name>
<organism evidence="2">
    <name type="scientific">uncultured bacterium</name>
    <name type="common">gcode 4</name>
    <dbReference type="NCBI Taxonomy" id="1234023"/>
    <lineage>
        <taxon>Bacteria</taxon>
        <taxon>environmental samples</taxon>
    </lineage>
</organism>
<dbReference type="PROSITE" id="PS50035">
    <property type="entry name" value="PLD"/>
    <property type="match status" value="1"/>
</dbReference>
<dbReference type="AlphaFoldDB" id="K2BC11"/>
<dbReference type="EMBL" id="AMFJ01021636">
    <property type="protein sequence ID" value="EKD66338.1"/>
    <property type="molecule type" value="Genomic_DNA"/>
</dbReference>
<dbReference type="GO" id="GO:0032049">
    <property type="term" value="P:cardiolipin biosynthetic process"/>
    <property type="evidence" value="ECO:0007669"/>
    <property type="project" value="UniProtKB-ARBA"/>
</dbReference>
<proteinExistence type="predicted"/>
<feature type="domain" description="PLD phosphodiesterase" evidence="1">
    <location>
        <begin position="311"/>
        <end position="338"/>
    </location>
</feature>
<dbReference type="SUPFAM" id="SSF56024">
    <property type="entry name" value="Phospholipase D/nuclease"/>
    <property type="match status" value="2"/>
</dbReference>
<dbReference type="Pfam" id="PF13091">
    <property type="entry name" value="PLDc_2"/>
    <property type="match status" value="1"/>
</dbReference>
<dbReference type="Gene3D" id="3.30.870.10">
    <property type="entry name" value="Endonuclease Chain A"/>
    <property type="match status" value="2"/>
</dbReference>
<evidence type="ECO:0000259" key="1">
    <source>
        <dbReference type="PROSITE" id="PS50035"/>
    </source>
</evidence>
<comment type="caution">
    <text evidence="2">The sequence shown here is derived from an EMBL/GenBank/DDBJ whole genome shotgun (WGS) entry which is preliminary data.</text>
</comment>
<dbReference type="GO" id="GO:0030572">
    <property type="term" value="F:phosphatidyltransferase activity"/>
    <property type="evidence" value="ECO:0007669"/>
    <property type="project" value="UniProtKB-ARBA"/>
</dbReference>
<accession>K2BC11</accession>
<gene>
    <name evidence="2" type="ORF">ACD_49C00050G0008</name>
</gene>
<reference evidence="2" key="1">
    <citation type="journal article" date="2012" name="Science">
        <title>Fermentation, hydrogen, and sulfur metabolism in multiple uncultivated bacterial phyla.</title>
        <authorList>
            <person name="Wrighton K.C."/>
            <person name="Thomas B.C."/>
            <person name="Sharon I."/>
            <person name="Miller C.S."/>
            <person name="Castelle C.J."/>
            <person name="VerBerkmoes N.C."/>
            <person name="Wilkins M.J."/>
            <person name="Hettich R.L."/>
            <person name="Lipton M.S."/>
            <person name="Williams K.H."/>
            <person name="Long P.E."/>
            <person name="Banfield J.F."/>
        </authorList>
    </citation>
    <scope>NUCLEOTIDE SEQUENCE [LARGE SCALE GENOMIC DNA]</scope>
</reference>
<dbReference type="InterPro" id="IPR025202">
    <property type="entry name" value="PLD-like_dom"/>
</dbReference>
<evidence type="ECO:0000313" key="2">
    <source>
        <dbReference type="EMBL" id="EKD66338.1"/>
    </source>
</evidence>
<dbReference type="PANTHER" id="PTHR21248">
    <property type="entry name" value="CARDIOLIPIN SYNTHASE"/>
    <property type="match status" value="1"/>
</dbReference>